<dbReference type="InterPro" id="IPR011009">
    <property type="entry name" value="Kinase-like_dom_sf"/>
</dbReference>
<comment type="caution">
    <text evidence="1">The sequence shown here is derived from an EMBL/GenBank/DDBJ whole genome shotgun (WGS) entry which is preliminary data.</text>
</comment>
<dbReference type="EMBL" id="RSAS01000390">
    <property type="protein sequence ID" value="RRR72473.1"/>
    <property type="molecule type" value="Genomic_DNA"/>
</dbReference>
<feature type="non-terminal residue" evidence="1">
    <location>
        <position position="61"/>
    </location>
</feature>
<dbReference type="Gene3D" id="3.30.200.20">
    <property type="entry name" value="Phosphorylase Kinase, domain 1"/>
    <property type="match status" value="1"/>
</dbReference>
<organism evidence="1 2">
    <name type="scientific">Candidatus Viridilinea halotolerans</name>
    <dbReference type="NCBI Taxonomy" id="2491704"/>
    <lineage>
        <taxon>Bacteria</taxon>
        <taxon>Bacillati</taxon>
        <taxon>Chloroflexota</taxon>
        <taxon>Chloroflexia</taxon>
        <taxon>Chloroflexales</taxon>
        <taxon>Chloroflexineae</taxon>
        <taxon>Oscillochloridaceae</taxon>
        <taxon>Candidatus Viridilinea</taxon>
    </lineage>
</organism>
<evidence type="ECO:0008006" key="3">
    <source>
        <dbReference type="Google" id="ProtNLM"/>
    </source>
</evidence>
<reference evidence="1 2" key="1">
    <citation type="submission" date="2018-12" db="EMBL/GenBank/DDBJ databases">
        <title>Genome Sequence of Candidatus Viridilinea halotolerans isolated from saline sulfide-rich spring.</title>
        <authorList>
            <person name="Grouzdev D.S."/>
            <person name="Burganskaya E.I."/>
            <person name="Krutkina M.S."/>
            <person name="Sukhacheva M.V."/>
            <person name="Gorlenko V.M."/>
        </authorList>
    </citation>
    <scope>NUCLEOTIDE SEQUENCE [LARGE SCALE GENOMIC DNA]</scope>
    <source>
        <strain evidence="1">Chok-6</strain>
    </source>
</reference>
<evidence type="ECO:0000313" key="2">
    <source>
        <dbReference type="Proteomes" id="UP000280307"/>
    </source>
</evidence>
<protein>
    <recommendedName>
        <fullName evidence="3">Serine/threonine protein kinase</fullName>
    </recommendedName>
</protein>
<proteinExistence type="predicted"/>
<name>A0A426U0I5_9CHLR</name>
<dbReference type="Proteomes" id="UP000280307">
    <property type="component" value="Unassembled WGS sequence"/>
</dbReference>
<dbReference type="SUPFAM" id="SSF56112">
    <property type="entry name" value="Protein kinase-like (PK-like)"/>
    <property type="match status" value="1"/>
</dbReference>
<accession>A0A426U0I5</accession>
<evidence type="ECO:0000313" key="1">
    <source>
        <dbReference type="EMBL" id="RRR72473.1"/>
    </source>
</evidence>
<dbReference type="AlphaFoldDB" id="A0A426U0I5"/>
<gene>
    <name evidence="1" type="ORF">EI684_10080</name>
</gene>
<sequence>MSRTPSQIGRYRLSRMVGEGGLARVYLAQHPRYGAVALKLPLPVVARNSELDQRFRAEARM</sequence>